<protein>
    <submittedName>
        <fullName evidence="1">Uncharacterized protein</fullName>
    </submittedName>
</protein>
<organism evidence="1 2">
    <name type="scientific">Apolygus lucorum</name>
    <name type="common">Small green plant bug</name>
    <name type="synonym">Lygocoris lucorum</name>
    <dbReference type="NCBI Taxonomy" id="248454"/>
    <lineage>
        <taxon>Eukaryota</taxon>
        <taxon>Metazoa</taxon>
        <taxon>Ecdysozoa</taxon>
        <taxon>Arthropoda</taxon>
        <taxon>Hexapoda</taxon>
        <taxon>Insecta</taxon>
        <taxon>Pterygota</taxon>
        <taxon>Neoptera</taxon>
        <taxon>Paraneoptera</taxon>
        <taxon>Hemiptera</taxon>
        <taxon>Heteroptera</taxon>
        <taxon>Panheteroptera</taxon>
        <taxon>Cimicomorpha</taxon>
        <taxon>Miridae</taxon>
        <taxon>Mirini</taxon>
        <taxon>Apolygus</taxon>
    </lineage>
</organism>
<comment type="caution">
    <text evidence="1">The sequence shown here is derived from an EMBL/GenBank/DDBJ whole genome shotgun (WGS) entry which is preliminary data.</text>
</comment>
<reference evidence="1" key="1">
    <citation type="journal article" date="2021" name="Mol. Ecol. Resour.">
        <title>Apolygus lucorum genome provides insights into omnivorousness and mesophyll feeding.</title>
        <authorList>
            <person name="Liu Y."/>
            <person name="Liu H."/>
            <person name="Wang H."/>
            <person name="Huang T."/>
            <person name="Liu B."/>
            <person name="Yang B."/>
            <person name="Yin L."/>
            <person name="Li B."/>
            <person name="Zhang Y."/>
            <person name="Zhang S."/>
            <person name="Jiang F."/>
            <person name="Zhang X."/>
            <person name="Ren Y."/>
            <person name="Wang B."/>
            <person name="Wang S."/>
            <person name="Lu Y."/>
            <person name="Wu K."/>
            <person name="Fan W."/>
            <person name="Wang G."/>
        </authorList>
    </citation>
    <scope>NUCLEOTIDE SEQUENCE</scope>
    <source>
        <strain evidence="1">12Hb</strain>
    </source>
</reference>
<dbReference type="EMBL" id="WIXP02000004">
    <property type="protein sequence ID" value="KAF6212062.1"/>
    <property type="molecule type" value="Genomic_DNA"/>
</dbReference>
<evidence type="ECO:0000313" key="1">
    <source>
        <dbReference type="EMBL" id="KAF6212062.1"/>
    </source>
</evidence>
<dbReference type="Proteomes" id="UP000466442">
    <property type="component" value="Unassembled WGS sequence"/>
</dbReference>
<evidence type="ECO:0000313" key="2">
    <source>
        <dbReference type="Proteomes" id="UP000466442"/>
    </source>
</evidence>
<name>A0A8S9XSQ1_APOLU</name>
<gene>
    <name evidence="1" type="ORF">GE061_012580</name>
</gene>
<dbReference type="AlphaFoldDB" id="A0A8S9XSQ1"/>
<accession>A0A8S9XSQ1</accession>
<sequence length="156" mass="17978">MIHYYKSTQLLLPFWLLGNCYLREMSTMLGTVLLGLCVMGIFQADAEDDIIPKIPTLTFYHTRQSTPQLLQLYREAMSEAGLDIQGTQLQVIREKVVDRVSFFKVYYTNQVGMNCYILFKVVMFKGMKMKSYVCLNTHQANSGVEDIYQHVGSKHS</sequence>
<proteinExistence type="predicted"/>
<keyword evidence="2" id="KW-1185">Reference proteome</keyword>